<evidence type="ECO:0000256" key="1">
    <source>
        <dbReference type="SAM" id="SignalP"/>
    </source>
</evidence>
<dbReference type="RefSeq" id="WP_189632602.1">
    <property type="nucleotide sequence ID" value="NZ_BMYQ01000001.1"/>
</dbReference>
<feature type="signal peptide" evidence="1">
    <location>
        <begin position="1"/>
        <end position="23"/>
    </location>
</feature>
<comment type="caution">
    <text evidence="3">The sequence shown here is derived from an EMBL/GenBank/DDBJ whole genome shotgun (WGS) entry which is preliminary data.</text>
</comment>
<keyword evidence="4" id="KW-1185">Reference proteome</keyword>
<dbReference type="EMBL" id="BMYQ01000001">
    <property type="protein sequence ID" value="GGW23942.1"/>
    <property type="molecule type" value="Genomic_DNA"/>
</dbReference>
<dbReference type="Pfam" id="PF13550">
    <property type="entry name" value="Phage-tail_3"/>
    <property type="match status" value="1"/>
</dbReference>
<feature type="domain" description="Tip attachment protein J" evidence="2">
    <location>
        <begin position="309"/>
        <end position="453"/>
    </location>
</feature>
<dbReference type="Proteomes" id="UP000628984">
    <property type="component" value="Unassembled WGS sequence"/>
</dbReference>
<dbReference type="InterPro" id="IPR032876">
    <property type="entry name" value="J_dom"/>
</dbReference>
<evidence type="ECO:0000313" key="3">
    <source>
        <dbReference type="EMBL" id="GGW23942.1"/>
    </source>
</evidence>
<evidence type="ECO:0000259" key="2">
    <source>
        <dbReference type="Pfam" id="PF13550"/>
    </source>
</evidence>
<reference evidence="3" key="2">
    <citation type="submission" date="2020-09" db="EMBL/GenBank/DDBJ databases">
        <authorList>
            <person name="Sun Q."/>
            <person name="Kim S."/>
        </authorList>
    </citation>
    <scope>NUCLEOTIDE SEQUENCE</scope>
    <source>
        <strain evidence="3">KCTC 23714</strain>
    </source>
</reference>
<evidence type="ECO:0000313" key="4">
    <source>
        <dbReference type="Proteomes" id="UP000628984"/>
    </source>
</evidence>
<proteinExistence type="predicted"/>
<dbReference type="SUPFAM" id="SSF49265">
    <property type="entry name" value="Fibronectin type III"/>
    <property type="match status" value="1"/>
</dbReference>
<reference evidence="3" key="1">
    <citation type="journal article" date="2014" name="Int. J. Syst. Evol. Microbiol.">
        <title>Complete genome sequence of Corynebacterium casei LMG S-19264T (=DSM 44701T), isolated from a smear-ripened cheese.</title>
        <authorList>
            <consortium name="US DOE Joint Genome Institute (JGI-PGF)"/>
            <person name="Walter F."/>
            <person name="Albersmeier A."/>
            <person name="Kalinowski J."/>
            <person name="Ruckert C."/>
        </authorList>
    </citation>
    <scope>NUCLEOTIDE SEQUENCE</scope>
    <source>
        <strain evidence="3">KCTC 23714</strain>
    </source>
</reference>
<name>A0A918INN3_9RHOB</name>
<protein>
    <recommendedName>
        <fullName evidence="2">Tip attachment protein J domain-containing protein</fullName>
    </recommendedName>
</protein>
<keyword evidence="1" id="KW-0732">Signal</keyword>
<dbReference type="AlphaFoldDB" id="A0A918INN3"/>
<gene>
    <name evidence="3" type="ORF">GCM10011452_09130</name>
</gene>
<organism evidence="3 4">
    <name type="scientific">Gemmobacter lanyuensis</name>
    <dbReference type="NCBI Taxonomy" id="1054497"/>
    <lineage>
        <taxon>Bacteria</taxon>
        <taxon>Pseudomonadati</taxon>
        <taxon>Pseudomonadota</taxon>
        <taxon>Alphaproteobacteria</taxon>
        <taxon>Rhodobacterales</taxon>
        <taxon>Paracoccaceae</taxon>
        <taxon>Gemmobacter</taxon>
    </lineage>
</organism>
<feature type="chain" id="PRO_5037366129" description="Tip attachment protein J domain-containing protein" evidence="1">
    <location>
        <begin position="24"/>
        <end position="732"/>
    </location>
</feature>
<dbReference type="InterPro" id="IPR036116">
    <property type="entry name" value="FN3_sf"/>
</dbReference>
<sequence>MRKLLLITTALTGLAFNPTMARADPISTIVALMANGATFGAALTATFGAVGAALVQLGGSFILSAAATALMGRPSAQTQRQELQRPSALPAYRFAYGRCWAPGTPVGWAVKGKVLYICYLLNSRPSALTSYTVYFDERAVVLDGNPFDFTGPGGAAVEAPFDGHVQIWIGRGDQTTCPAQIVAESEYFASTDAWRGRTVLWARLDCGKKNKRSERWPATPPALTVDGDWSLVHDPRDGLTKFSRNQALIVLDALRTNPIRSYADDYLMLDTFGWAADVAAQAVAVKAGGTIPRYRCDGVLVFADGAELEDQLDPLLAAGASRLVRVGGRLGIVPAIARDPVHTIEDVADGQPLELTRWQPSDSLYTECVATYTAPDRNYEAAEAPVYVVPGAVAADGGLPKRLDLALDFVTDHRQAQRLAKIAARRGRLQRAISAELWPDAFDLVAGSVASVDLGDPFGPWSGDYEVESIHPAAGINDDQSITLRLPATLRETSAAIYDWDAATEEQDVELGDLGATIGGVQAPGVPSVISGGAAALTSGEQVTPRVQFTFAASASASAEAYEVQYRRHDGTSWGRWQAVGTFSEDAVESGTITGYVTPVSVGSDYQVQARTVGEYGKSGWSVSVAVTASAPANILATPDAPTVTALSSSTIRVRAEQIDDPSATHLIILRNTVNNSITATEWLSVAAGASVAVQRDHTGLTSGATWFYWVQPRDQWGNRGGVSAAGTATTP</sequence>
<accession>A0A918INN3</accession>